<dbReference type="STRING" id="764103.G7E525"/>
<evidence type="ECO:0000313" key="3">
    <source>
        <dbReference type="EMBL" id="GAA97935.1"/>
    </source>
</evidence>
<dbReference type="PANTHER" id="PTHR30466">
    <property type="entry name" value="FLAVIN REDUCTASE"/>
    <property type="match status" value="1"/>
</dbReference>
<gene>
    <name evidence="3" type="primary">Mo04615</name>
    <name evidence="3" type="ORF">E5Q_04615</name>
</gene>
<dbReference type="InterPro" id="IPR012349">
    <property type="entry name" value="Split_barrel_FMN-bd"/>
</dbReference>
<accession>G7E525</accession>
<organism evidence="3 4">
    <name type="scientific">Mixia osmundae (strain CBS 9802 / IAM 14324 / JCM 22182 / KY 12970)</name>
    <dbReference type="NCBI Taxonomy" id="764103"/>
    <lineage>
        <taxon>Eukaryota</taxon>
        <taxon>Fungi</taxon>
        <taxon>Dikarya</taxon>
        <taxon>Basidiomycota</taxon>
        <taxon>Pucciniomycotina</taxon>
        <taxon>Mixiomycetes</taxon>
        <taxon>Mixiales</taxon>
        <taxon>Mixiaceae</taxon>
        <taxon>Mixia</taxon>
    </lineage>
</organism>
<protein>
    <recommendedName>
        <fullName evidence="2">Flavin reductase like domain-containing protein</fullName>
    </recommendedName>
</protein>
<dbReference type="EMBL" id="BABT02000146">
    <property type="protein sequence ID" value="GAA97935.1"/>
    <property type="molecule type" value="Genomic_DNA"/>
</dbReference>
<dbReference type="PANTHER" id="PTHR30466:SF1">
    <property type="entry name" value="FMN REDUCTASE (NADH) RUTF"/>
    <property type="match status" value="1"/>
</dbReference>
<dbReference type="InParanoid" id="G7E525"/>
<evidence type="ECO:0000259" key="2">
    <source>
        <dbReference type="SMART" id="SM00903"/>
    </source>
</evidence>
<keyword evidence="1" id="KW-0560">Oxidoreductase</keyword>
<dbReference type="eggNOG" id="ENOG502RARF">
    <property type="taxonomic scope" value="Eukaryota"/>
</dbReference>
<feature type="domain" description="Flavin reductase like" evidence="2">
    <location>
        <begin position="41"/>
        <end position="197"/>
    </location>
</feature>
<dbReference type="SUPFAM" id="SSF50475">
    <property type="entry name" value="FMN-binding split barrel"/>
    <property type="match status" value="1"/>
</dbReference>
<reference evidence="3 4" key="1">
    <citation type="journal article" date="2011" name="J. Gen. Appl. Microbiol.">
        <title>Draft genome sequencing of the enigmatic basidiomycete Mixia osmundae.</title>
        <authorList>
            <person name="Nishida H."/>
            <person name="Nagatsuka Y."/>
            <person name="Sugiyama J."/>
        </authorList>
    </citation>
    <scope>NUCLEOTIDE SEQUENCE [LARGE SCALE GENOMIC DNA]</scope>
    <source>
        <strain evidence="4">CBS 9802 / IAM 14324 / JCM 22182 / KY 12970</strain>
    </source>
</reference>
<dbReference type="OMA" id="WPLHDLD"/>
<sequence length="200" mass="21499">MLAGRALALAPVGHHAASVQHGRRWLSKASATTSETLRQLMTRLAQPVVILTCALDDGSQRATVSGRHDHGATVSSFTSVALAPVPLVSFSMRLPSRLAQQLGAAPTADFRVTLLSDAQADLANRFAQGTFRSDDFEALQQRALGQLECSIISQIDLAALAEDEQPVSTLFVARVNQVSLGQRNGKPLLYYRRTYSSVNA</sequence>
<dbReference type="GO" id="GO:0042602">
    <property type="term" value="F:riboflavin reductase (NADPH) activity"/>
    <property type="evidence" value="ECO:0007669"/>
    <property type="project" value="TreeGrafter"/>
</dbReference>
<evidence type="ECO:0000313" key="4">
    <source>
        <dbReference type="Proteomes" id="UP000009131"/>
    </source>
</evidence>
<evidence type="ECO:0000256" key="1">
    <source>
        <dbReference type="ARBA" id="ARBA00023002"/>
    </source>
</evidence>
<dbReference type="RefSeq" id="XP_014566353.1">
    <property type="nucleotide sequence ID" value="XM_014710867.1"/>
</dbReference>
<dbReference type="Pfam" id="PF01613">
    <property type="entry name" value="Flavin_Reduct"/>
    <property type="match status" value="1"/>
</dbReference>
<name>G7E525_MIXOS</name>
<dbReference type="Gene3D" id="2.30.110.10">
    <property type="entry name" value="Electron Transport, Fmn-binding Protein, Chain A"/>
    <property type="match status" value="1"/>
</dbReference>
<dbReference type="Proteomes" id="UP000009131">
    <property type="component" value="Unassembled WGS sequence"/>
</dbReference>
<keyword evidence="4" id="KW-1185">Reference proteome</keyword>
<dbReference type="OrthoDB" id="2015405at2759"/>
<comment type="caution">
    <text evidence="3">The sequence shown here is derived from an EMBL/GenBank/DDBJ whole genome shotgun (WGS) entry which is preliminary data.</text>
</comment>
<proteinExistence type="predicted"/>
<reference evidence="3 4" key="2">
    <citation type="journal article" date="2012" name="Open Biol.">
        <title>Characteristics of nucleosomes and linker DNA regions on the genome of the basidiomycete Mixia osmundae revealed by mono- and dinucleosome mapping.</title>
        <authorList>
            <person name="Nishida H."/>
            <person name="Kondo S."/>
            <person name="Matsumoto T."/>
            <person name="Suzuki Y."/>
            <person name="Yoshikawa H."/>
            <person name="Taylor T.D."/>
            <person name="Sugiyama J."/>
        </authorList>
    </citation>
    <scope>NUCLEOTIDE SEQUENCE [LARGE SCALE GENOMIC DNA]</scope>
    <source>
        <strain evidence="4">CBS 9802 / IAM 14324 / JCM 22182 / KY 12970</strain>
    </source>
</reference>
<dbReference type="HOGENOM" id="CLU_073369_0_0_1"/>
<dbReference type="GO" id="GO:0010181">
    <property type="term" value="F:FMN binding"/>
    <property type="evidence" value="ECO:0007669"/>
    <property type="project" value="InterPro"/>
</dbReference>
<dbReference type="AlphaFoldDB" id="G7E525"/>
<dbReference type="InterPro" id="IPR002563">
    <property type="entry name" value="Flavin_Rdtase-like_dom"/>
</dbReference>
<dbReference type="SMART" id="SM00903">
    <property type="entry name" value="Flavin_Reduct"/>
    <property type="match status" value="1"/>
</dbReference>
<dbReference type="InterPro" id="IPR050268">
    <property type="entry name" value="NADH-dep_flavin_reductase"/>
</dbReference>